<dbReference type="PANTHER" id="PTHR10519:SF20">
    <property type="entry name" value="G-PROTEIN COUPLED RECEPTOR 156-RELATED"/>
    <property type="match status" value="1"/>
</dbReference>
<dbReference type="CDD" id="cd15047">
    <property type="entry name" value="7tmC_GABA-B-like"/>
    <property type="match status" value="1"/>
</dbReference>
<feature type="transmembrane region" description="Helical" evidence="10">
    <location>
        <begin position="402"/>
        <end position="424"/>
    </location>
</feature>
<keyword evidence="7" id="KW-0325">Glycoprotein</keyword>
<evidence type="ECO:0000256" key="5">
    <source>
        <dbReference type="ARBA" id="ARBA00023136"/>
    </source>
</evidence>
<dbReference type="Gene3D" id="3.40.50.2300">
    <property type="match status" value="2"/>
</dbReference>
<keyword evidence="6" id="KW-0675">Receptor</keyword>
<dbReference type="GO" id="GO:0038039">
    <property type="term" value="C:G protein-coupled receptor heterodimeric complex"/>
    <property type="evidence" value="ECO:0007669"/>
    <property type="project" value="TreeGrafter"/>
</dbReference>
<evidence type="ECO:0000256" key="8">
    <source>
        <dbReference type="ARBA" id="ARBA00023224"/>
    </source>
</evidence>
<feature type="transmembrane region" description="Helical" evidence="10">
    <location>
        <begin position="444"/>
        <end position="464"/>
    </location>
</feature>
<evidence type="ECO:0000256" key="11">
    <source>
        <dbReference type="SAM" id="SignalP"/>
    </source>
</evidence>
<feature type="chain" id="PRO_5042246226" description="G-protein coupled receptors family 3 profile domain-containing protein" evidence="11">
    <location>
        <begin position="25"/>
        <end position="919"/>
    </location>
</feature>
<dbReference type="PANTHER" id="PTHR10519">
    <property type="entry name" value="GABA-B RECEPTOR"/>
    <property type="match status" value="1"/>
</dbReference>
<evidence type="ECO:0000313" key="13">
    <source>
        <dbReference type="EMBL" id="CAJ1955599.1"/>
    </source>
</evidence>
<evidence type="ECO:0000256" key="9">
    <source>
        <dbReference type="SAM" id="MobiDB-lite"/>
    </source>
</evidence>
<evidence type="ECO:0000259" key="12">
    <source>
        <dbReference type="PROSITE" id="PS50259"/>
    </source>
</evidence>
<feature type="compositionally biased region" description="Low complexity" evidence="9">
    <location>
        <begin position="750"/>
        <end position="769"/>
    </location>
</feature>
<dbReference type="Pfam" id="PF13407">
    <property type="entry name" value="Peripla_BP_4"/>
    <property type="match status" value="1"/>
</dbReference>
<feature type="transmembrane region" description="Helical" evidence="10">
    <location>
        <begin position="485"/>
        <end position="506"/>
    </location>
</feature>
<feature type="domain" description="G-protein coupled receptors family 3 profile" evidence="12">
    <location>
        <begin position="434"/>
        <end position="627"/>
    </location>
</feature>
<feature type="compositionally biased region" description="Polar residues" evidence="9">
    <location>
        <begin position="770"/>
        <end position="780"/>
    </location>
</feature>
<evidence type="ECO:0000256" key="1">
    <source>
        <dbReference type="ARBA" id="ARBA00004141"/>
    </source>
</evidence>
<dbReference type="InterPro" id="IPR002455">
    <property type="entry name" value="GPCR3_GABA-B"/>
</dbReference>
<evidence type="ECO:0000256" key="4">
    <source>
        <dbReference type="ARBA" id="ARBA00023040"/>
    </source>
</evidence>
<dbReference type="SUPFAM" id="SSF53822">
    <property type="entry name" value="Periplasmic binding protein-like I"/>
    <property type="match status" value="1"/>
</dbReference>
<evidence type="ECO:0000256" key="3">
    <source>
        <dbReference type="ARBA" id="ARBA00022989"/>
    </source>
</evidence>
<accession>A0AAD2FX39</accession>
<proteinExistence type="predicted"/>
<dbReference type="InterPro" id="IPR025997">
    <property type="entry name" value="SBP_2_dom"/>
</dbReference>
<feature type="signal peptide" evidence="11">
    <location>
        <begin position="1"/>
        <end position="24"/>
    </location>
</feature>
<feature type="region of interest" description="Disordered" evidence="9">
    <location>
        <begin position="678"/>
        <end position="794"/>
    </location>
</feature>
<feature type="compositionally biased region" description="Polar residues" evidence="9">
    <location>
        <begin position="862"/>
        <end position="871"/>
    </location>
</feature>
<dbReference type="EMBL" id="CAKOGP040001892">
    <property type="protein sequence ID" value="CAJ1955599.1"/>
    <property type="molecule type" value="Genomic_DNA"/>
</dbReference>
<dbReference type="PRINTS" id="PR01176">
    <property type="entry name" value="GABABRECEPTR"/>
</dbReference>
<feature type="compositionally biased region" description="Low complexity" evidence="9">
    <location>
        <begin position="900"/>
        <end position="909"/>
    </location>
</feature>
<dbReference type="GO" id="GO:0004965">
    <property type="term" value="F:G protein-coupled GABA receptor activity"/>
    <property type="evidence" value="ECO:0007669"/>
    <property type="project" value="InterPro"/>
</dbReference>
<keyword evidence="2 10" id="KW-0812">Transmembrane</keyword>
<keyword evidence="14" id="KW-1185">Reference proteome</keyword>
<keyword evidence="8" id="KW-0807">Transducer</keyword>
<feature type="compositionally biased region" description="Polar residues" evidence="9">
    <location>
        <begin position="728"/>
        <end position="749"/>
    </location>
</feature>
<comment type="caution">
    <text evidence="13">The sequence shown here is derived from an EMBL/GenBank/DDBJ whole genome shotgun (WGS) entry which is preliminary data.</text>
</comment>
<evidence type="ECO:0000256" key="7">
    <source>
        <dbReference type="ARBA" id="ARBA00023180"/>
    </source>
</evidence>
<evidence type="ECO:0000256" key="6">
    <source>
        <dbReference type="ARBA" id="ARBA00023170"/>
    </source>
</evidence>
<keyword evidence="11" id="KW-0732">Signal</keyword>
<name>A0AAD2FX39_9STRA</name>
<feature type="transmembrane region" description="Helical" evidence="10">
    <location>
        <begin position="574"/>
        <end position="596"/>
    </location>
</feature>
<organism evidence="13 14">
    <name type="scientific">Cylindrotheca closterium</name>
    <dbReference type="NCBI Taxonomy" id="2856"/>
    <lineage>
        <taxon>Eukaryota</taxon>
        <taxon>Sar</taxon>
        <taxon>Stramenopiles</taxon>
        <taxon>Ochrophyta</taxon>
        <taxon>Bacillariophyta</taxon>
        <taxon>Bacillariophyceae</taxon>
        <taxon>Bacillariophycidae</taxon>
        <taxon>Bacillariales</taxon>
        <taxon>Bacillariaceae</taxon>
        <taxon>Cylindrotheca</taxon>
    </lineage>
</organism>
<protein>
    <recommendedName>
        <fullName evidence="12">G-protein coupled receptors family 3 profile domain-containing protein</fullName>
    </recommendedName>
</protein>
<comment type="subcellular location">
    <subcellularLocation>
        <location evidence="1">Membrane</location>
        <topology evidence="1">Multi-pass membrane protein</topology>
    </subcellularLocation>
</comment>
<feature type="transmembrane region" description="Helical" evidence="10">
    <location>
        <begin position="602"/>
        <end position="624"/>
    </location>
</feature>
<feature type="transmembrane region" description="Helical" evidence="10">
    <location>
        <begin position="368"/>
        <end position="390"/>
    </location>
</feature>
<keyword evidence="4" id="KW-0297">G-protein coupled receptor</keyword>
<evidence type="ECO:0000256" key="10">
    <source>
        <dbReference type="SAM" id="Phobius"/>
    </source>
</evidence>
<dbReference type="InterPro" id="IPR017978">
    <property type="entry name" value="GPCR_3_C"/>
</dbReference>
<sequence length="919" mass="101370">MAANNILVFNIVVLSSFIIALTEASSPSSPQLRRQNYSLKRHHLIGRRRTQDDAENVVKNNDTTTSSSTTRNITFALIPKTIDNPFFDVSRDGCMDEAERIGGGVTCIYPGPATASVDEQVNLIRSLIQNKSVDGIAVSAIDANALVEVIEEATLAGIPVVTFDSDAAQTNRVSYIGTDNEAFGERLGKVLKQIQPESGTFRMVSIPEPNILQRERGTRRKLLEEGWLEAGAPSNMMGNSTLVVEQMFQFMQEDPTLTAIVPVMGAGMRSPIWHDFVMAYPDVLLVVADAMPNQLEYLNRAYCNGLVGQLPYEMGARSIQVLHDLYTGKSDPAEVPQFIATNVLEHLRIPLELPPLVKDYNLVGELRYVGYALFGIVATMATSFMGWAFVHRRMRVVKVAQPQFLIMVALGSLIMCSAILPLGFDDATSQVSDHPGITVCMTPVWLLIVGFSLTYSSLFAKIYRVNLIFKSGERFARVQMKEREVWIPLTSLLLANGVILLTWTLMDPLKYTRLDEEGLDGWDRPISSYGTCQSENSVPYLVPLGILNGVVLLFANWSAYEARSISSEFAESKYVAMAMASLFQALISAVPVLFLVQGSPQAFYMVFVFMIFVMSSAIILLIFIPKVVAYYEFKNQPAHLQQQAIERSIRDSGKKMRRSSVFRYSSWRLESDREMLSTLDNESSPELTTHHNFQQGSSGGVSESFIRASDDGQNKSSQMGRPFADSSEALTVSSWPGESNKPTTGGERQTISSISGSGSRSGLMSGTRSQHLTASSQSVAMSPVAEDGSSNEERKVIRIESTKSLKMKSLSDVDDDAATKKTVLPIAMNTVLPIAMNKSLSLSSMTEIMERNRAMWSKSLNTKQVSETDLANNKKKKDSEAEGKHPMKMTIIETKDKSGGKMSRMSSRMSSDDDSILSA</sequence>
<evidence type="ECO:0000256" key="2">
    <source>
        <dbReference type="ARBA" id="ARBA00022692"/>
    </source>
</evidence>
<evidence type="ECO:0000313" key="14">
    <source>
        <dbReference type="Proteomes" id="UP001295423"/>
    </source>
</evidence>
<dbReference type="PROSITE" id="PS50259">
    <property type="entry name" value="G_PROTEIN_RECEP_F3_4"/>
    <property type="match status" value="1"/>
</dbReference>
<gene>
    <name evidence="13" type="ORF">CYCCA115_LOCUS15828</name>
</gene>
<keyword evidence="3 10" id="KW-1133">Transmembrane helix</keyword>
<dbReference type="Proteomes" id="UP001295423">
    <property type="component" value="Unassembled WGS sequence"/>
</dbReference>
<feature type="compositionally biased region" description="Polar residues" evidence="9">
    <location>
        <begin position="678"/>
        <end position="696"/>
    </location>
</feature>
<dbReference type="AlphaFoldDB" id="A0AAD2FX39"/>
<dbReference type="InterPro" id="IPR028082">
    <property type="entry name" value="Peripla_BP_I"/>
</dbReference>
<reference evidence="13" key="1">
    <citation type="submission" date="2023-08" db="EMBL/GenBank/DDBJ databases">
        <authorList>
            <person name="Audoor S."/>
            <person name="Bilcke G."/>
        </authorList>
    </citation>
    <scope>NUCLEOTIDE SEQUENCE</scope>
</reference>
<feature type="region of interest" description="Disordered" evidence="9">
    <location>
        <begin position="862"/>
        <end position="919"/>
    </location>
</feature>
<dbReference type="Pfam" id="PF00003">
    <property type="entry name" value="7tm_3"/>
    <property type="match status" value="1"/>
</dbReference>
<keyword evidence="5 10" id="KW-0472">Membrane</keyword>